<dbReference type="RefSeq" id="WP_111679555.1">
    <property type="nucleotide sequence ID" value="NZ_BPPS01000003.1"/>
</dbReference>
<reference evidence="1 2" key="1">
    <citation type="submission" date="2018-06" db="EMBL/GenBank/DDBJ databases">
        <authorList>
            <consortium name="Pathogen Informatics"/>
            <person name="Doyle S."/>
        </authorList>
    </citation>
    <scope>NUCLEOTIDE SEQUENCE [LARGE SCALE GENOMIC DNA]</scope>
    <source>
        <strain evidence="1 2">NCTC12958</strain>
    </source>
</reference>
<dbReference type="EMBL" id="LS483339">
    <property type="protein sequence ID" value="SQF24884.1"/>
    <property type="molecule type" value="Genomic_DNA"/>
</dbReference>
<sequence>MANRFEWAKMIFGTIAAVSLLFCTVIGVQTVWTRYVVKDYDRHLTEQVYVDAVINQNANLVFYRHGCPYCEKGKRAVIEAVEKSDYPTFYIDVESADGQVLVKKYQVEKAATLITLREGKSQLYHYAAKDKQGKITADEKTIEEALDDSKNEAQ</sequence>
<protein>
    <submittedName>
        <fullName evidence="1">Thioredoxin/glutaredoxin</fullName>
    </submittedName>
</protein>
<proteinExistence type="predicted"/>
<dbReference type="InterPro" id="IPR036249">
    <property type="entry name" value="Thioredoxin-like_sf"/>
</dbReference>
<accession>A0A2X3U7V3</accession>
<evidence type="ECO:0000313" key="1">
    <source>
        <dbReference type="EMBL" id="SQF24884.1"/>
    </source>
</evidence>
<dbReference type="AlphaFoldDB" id="A0A2X3U7V3"/>
<dbReference type="Gene3D" id="3.40.30.10">
    <property type="entry name" value="Glutaredoxin"/>
    <property type="match status" value="1"/>
</dbReference>
<gene>
    <name evidence="1" type="ORF">NCTC12958_01078</name>
</gene>
<dbReference type="Proteomes" id="UP000249634">
    <property type="component" value="Chromosome 1"/>
</dbReference>
<name>A0A2X3U7V3_STRTR</name>
<organism evidence="1 2">
    <name type="scientific">Streptococcus thermophilus</name>
    <dbReference type="NCBI Taxonomy" id="1308"/>
    <lineage>
        <taxon>Bacteria</taxon>
        <taxon>Bacillati</taxon>
        <taxon>Bacillota</taxon>
        <taxon>Bacilli</taxon>
        <taxon>Lactobacillales</taxon>
        <taxon>Streptococcaceae</taxon>
        <taxon>Streptococcus</taxon>
    </lineage>
</organism>
<evidence type="ECO:0000313" key="2">
    <source>
        <dbReference type="Proteomes" id="UP000249634"/>
    </source>
</evidence>
<dbReference type="SUPFAM" id="SSF52833">
    <property type="entry name" value="Thioredoxin-like"/>
    <property type="match status" value="1"/>
</dbReference>